<name>A0AAD5BE05_9ASCO</name>
<accession>A0AAD5BE05</accession>
<reference evidence="2 3" key="1">
    <citation type="journal article" date="2022" name="DNA Res.">
        <title>Genome analysis of five recently described species of the CUG-Ser clade uncovers Candida theae as a new hybrid lineage with pathogenic potential in the Candida parapsilosis species complex.</title>
        <authorList>
            <person name="Mixao V."/>
            <person name="Del Olmo V."/>
            <person name="Hegedusova E."/>
            <person name="Saus E."/>
            <person name="Pryszcz L."/>
            <person name="Cillingova A."/>
            <person name="Nosek J."/>
            <person name="Gabaldon T."/>
        </authorList>
    </citation>
    <scope>NUCLEOTIDE SEQUENCE [LARGE SCALE GENOMIC DNA]</scope>
    <source>
        <strain evidence="2 3">CBS 12239</strain>
    </source>
</reference>
<dbReference type="GeneID" id="76151334"/>
<dbReference type="AlphaFoldDB" id="A0AAD5BE05"/>
<proteinExistence type="predicted"/>
<comment type="caution">
    <text evidence="2">The sequence shown here is derived from an EMBL/GenBank/DDBJ whole genome shotgun (WGS) entry which is preliminary data.</text>
</comment>
<dbReference type="Pfam" id="PF13094">
    <property type="entry name" value="CENP-Q"/>
    <property type="match status" value="1"/>
</dbReference>
<sequence>MNQPRHDWQPSNEVVLNSMSTIFSIAISKTVTKAIKDNVPRDKRHQISKQLSSSWSQESNPESFRSRLLVTSLPSPPKITSGNDPLSNEAALVSNNALNGQELLAKQRVLDAYHAEELRQLDHLKNYLSDLESDLARDQAKLEQYSKSNQDVLSSWSAEENTMKQDLQLDQFVEAGEDEGISLAEDELISHFDPNTDADIGGRLEQLQSHLRDILDKSASLRSFNDQVESVYNVLD</sequence>
<evidence type="ECO:0000313" key="3">
    <source>
        <dbReference type="Proteomes" id="UP001204833"/>
    </source>
</evidence>
<organism evidence="2 3">
    <name type="scientific">Candida theae</name>
    <dbReference type="NCBI Taxonomy" id="1198502"/>
    <lineage>
        <taxon>Eukaryota</taxon>
        <taxon>Fungi</taxon>
        <taxon>Dikarya</taxon>
        <taxon>Ascomycota</taxon>
        <taxon>Saccharomycotina</taxon>
        <taxon>Pichiomycetes</taxon>
        <taxon>Debaryomycetaceae</taxon>
        <taxon>Candida/Lodderomyces clade</taxon>
        <taxon>Candida</taxon>
    </lineage>
</organism>
<evidence type="ECO:0000313" key="2">
    <source>
        <dbReference type="EMBL" id="KAI5957581.1"/>
    </source>
</evidence>
<keyword evidence="3" id="KW-1185">Reference proteome</keyword>
<dbReference type="Proteomes" id="UP001204833">
    <property type="component" value="Unassembled WGS sequence"/>
</dbReference>
<dbReference type="InterPro" id="IPR025212">
    <property type="entry name" value="CAD_CENP-Q"/>
</dbReference>
<keyword evidence="1" id="KW-0175">Coiled coil</keyword>
<feature type="coiled-coil region" evidence="1">
    <location>
        <begin position="121"/>
        <end position="148"/>
    </location>
</feature>
<dbReference type="RefSeq" id="XP_051608284.1">
    <property type="nucleotide sequence ID" value="XM_051752678.1"/>
</dbReference>
<protein>
    <submittedName>
        <fullName evidence="2">Uncharacterized protein</fullName>
    </submittedName>
</protein>
<dbReference type="EMBL" id="JAIHNG010000121">
    <property type="protein sequence ID" value="KAI5957581.1"/>
    <property type="molecule type" value="Genomic_DNA"/>
</dbReference>
<gene>
    <name evidence="2" type="ORF">KGF57_003275</name>
</gene>
<evidence type="ECO:0000256" key="1">
    <source>
        <dbReference type="SAM" id="Coils"/>
    </source>
</evidence>